<sequence length="185" mass="20033">MGRGLAMYYDGRLSAELRRAAGLGPGKVPPAEQHLLPPLSNMADAKQSATMDRILQEVLAVGRKLEGMDSAMASLMAETKSMRLDIAGFQSQVTRLDQTTKTSYAAFSETRINSKPEKHDLTPDAKAGAQVPAQHIHKLCFIGGCGELTKPVPCIVQESHPLCASDCAVSSWQEQKPVFLLLCRP</sequence>
<gene>
    <name evidence="1" type="ORF">NDU88_009052</name>
</gene>
<protein>
    <submittedName>
        <fullName evidence="1">Uncharacterized protein</fullName>
    </submittedName>
</protein>
<dbReference type="Proteomes" id="UP001066276">
    <property type="component" value="Chromosome 7"/>
</dbReference>
<organism evidence="1 2">
    <name type="scientific">Pleurodeles waltl</name>
    <name type="common">Iberian ribbed newt</name>
    <dbReference type="NCBI Taxonomy" id="8319"/>
    <lineage>
        <taxon>Eukaryota</taxon>
        <taxon>Metazoa</taxon>
        <taxon>Chordata</taxon>
        <taxon>Craniata</taxon>
        <taxon>Vertebrata</taxon>
        <taxon>Euteleostomi</taxon>
        <taxon>Amphibia</taxon>
        <taxon>Batrachia</taxon>
        <taxon>Caudata</taxon>
        <taxon>Salamandroidea</taxon>
        <taxon>Salamandridae</taxon>
        <taxon>Pleurodelinae</taxon>
        <taxon>Pleurodeles</taxon>
    </lineage>
</organism>
<reference evidence="1" key="1">
    <citation type="journal article" date="2022" name="bioRxiv">
        <title>Sequencing and chromosome-scale assembly of the giantPleurodeles waltlgenome.</title>
        <authorList>
            <person name="Brown T."/>
            <person name="Elewa A."/>
            <person name="Iarovenko S."/>
            <person name="Subramanian E."/>
            <person name="Araus A.J."/>
            <person name="Petzold A."/>
            <person name="Susuki M."/>
            <person name="Suzuki K.-i.T."/>
            <person name="Hayashi T."/>
            <person name="Toyoda A."/>
            <person name="Oliveira C."/>
            <person name="Osipova E."/>
            <person name="Leigh N.D."/>
            <person name="Simon A."/>
            <person name="Yun M.H."/>
        </authorList>
    </citation>
    <scope>NUCLEOTIDE SEQUENCE</scope>
    <source>
        <strain evidence="1">20211129_DDA</strain>
        <tissue evidence="1">Liver</tissue>
    </source>
</reference>
<proteinExistence type="predicted"/>
<name>A0AAV7PTV3_PLEWA</name>
<keyword evidence="2" id="KW-1185">Reference proteome</keyword>
<accession>A0AAV7PTV3</accession>
<comment type="caution">
    <text evidence="1">The sequence shown here is derived from an EMBL/GenBank/DDBJ whole genome shotgun (WGS) entry which is preliminary data.</text>
</comment>
<dbReference type="EMBL" id="JANPWB010000011">
    <property type="protein sequence ID" value="KAJ1130702.1"/>
    <property type="molecule type" value="Genomic_DNA"/>
</dbReference>
<dbReference type="AlphaFoldDB" id="A0AAV7PTV3"/>
<evidence type="ECO:0000313" key="1">
    <source>
        <dbReference type="EMBL" id="KAJ1130702.1"/>
    </source>
</evidence>
<evidence type="ECO:0000313" key="2">
    <source>
        <dbReference type="Proteomes" id="UP001066276"/>
    </source>
</evidence>